<dbReference type="PANTHER" id="PTHR43033:SF1">
    <property type="entry name" value="TRNA(ILE)-LYSIDINE SYNTHASE-RELATED"/>
    <property type="match status" value="1"/>
</dbReference>
<evidence type="ECO:0000256" key="5">
    <source>
        <dbReference type="ARBA" id="ARBA00022741"/>
    </source>
</evidence>
<name>A0ABS9QTV1_9GAMM</name>
<comment type="caution">
    <text evidence="10">The sequence shown here is derived from an EMBL/GenBank/DDBJ whole genome shotgun (WGS) entry which is preliminary data.</text>
</comment>
<dbReference type="Pfam" id="PF11734">
    <property type="entry name" value="TilS_C"/>
    <property type="match status" value="1"/>
</dbReference>
<proteinExistence type="inferred from homology"/>
<evidence type="ECO:0000256" key="1">
    <source>
        <dbReference type="ARBA" id="ARBA00004496"/>
    </source>
</evidence>
<feature type="binding site" evidence="8">
    <location>
        <begin position="30"/>
        <end position="35"/>
    </location>
    <ligand>
        <name>ATP</name>
        <dbReference type="ChEBI" id="CHEBI:30616"/>
    </ligand>
</feature>
<dbReference type="Gene3D" id="1.20.59.20">
    <property type="match status" value="1"/>
</dbReference>
<dbReference type="Proteomes" id="UP000829384">
    <property type="component" value="Unassembled WGS sequence"/>
</dbReference>
<dbReference type="InterPro" id="IPR015262">
    <property type="entry name" value="tRNA_Ile_lys_synt_subst-bd"/>
</dbReference>
<dbReference type="EMBL" id="JACSDI010000003">
    <property type="protein sequence ID" value="MCG9963777.1"/>
    <property type="molecule type" value="Genomic_DNA"/>
</dbReference>
<evidence type="ECO:0000256" key="2">
    <source>
        <dbReference type="ARBA" id="ARBA00022490"/>
    </source>
</evidence>
<dbReference type="EC" id="6.3.4.19" evidence="8"/>
<dbReference type="NCBIfam" id="TIGR02432">
    <property type="entry name" value="lysidine_TilS_N"/>
    <property type="match status" value="1"/>
</dbReference>
<dbReference type="PANTHER" id="PTHR43033">
    <property type="entry name" value="TRNA(ILE)-LYSIDINE SYNTHASE-RELATED"/>
    <property type="match status" value="1"/>
</dbReference>
<dbReference type="GO" id="GO:0032267">
    <property type="term" value="F:tRNA(Ile)-lysidine synthase activity"/>
    <property type="evidence" value="ECO:0007669"/>
    <property type="project" value="UniProtKB-EC"/>
</dbReference>
<dbReference type="HAMAP" id="MF_01161">
    <property type="entry name" value="tRNA_Ile_lys_synt"/>
    <property type="match status" value="1"/>
</dbReference>
<dbReference type="InterPro" id="IPR012795">
    <property type="entry name" value="tRNA_Ile_lys_synt_N"/>
</dbReference>
<dbReference type="Gene3D" id="3.40.50.620">
    <property type="entry name" value="HUPs"/>
    <property type="match status" value="1"/>
</dbReference>
<dbReference type="InterPro" id="IPR012796">
    <property type="entry name" value="Lysidine-tRNA-synth_C"/>
</dbReference>
<evidence type="ECO:0000313" key="11">
    <source>
        <dbReference type="Proteomes" id="UP000829384"/>
    </source>
</evidence>
<feature type="domain" description="Lysidine-tRNA(Ile) synthetase C-terminal" evidence="9">
    <location>
        <begin position="402"/>
        <end position="474"/>
    </location>
</feature>
<dbReference type="SUPFAM" id="SSF82829">
    <property type="entry name" value="MesJ substrate recognition domain-like"/>
    <property type="match status" value="1"/>
</dbReference>
<dbReference type="NCBIfam" id="TIGR02433">
    <property type="entry name" value="lysidine_TilS_C"/>
    <property type="match status" value="1"/>
</dbReference>
<dbReference type="SUPFAM" id="SSF52402">
    <property type="entry name" value="Adenine nucleotide alpha hydrolases-like"/>
    <property type="match status" value="1"/>
</dbReference>
<comment type="function">
    <text evidence="8">Ligates lysine onto the cytidine present at position 34 of the AUA codon-specific tRNA(Ile) that contains the anticodon CAU, in an ATP-dependent manner. Cytidine is converted to lysidine, thus changing the amino acid specificity of the tRNA from methionine to isoleucine.</text>
</comment>
<accession>A0ABS9QTV1</accession>
<evidence type="ECO:0000256" key="4">
    <source>
        <dbReference type="ARBA" id="ARBA00022694"/>
    </source>
</evidence>
<dbReference type="InterPro" id="IPR012094">
    <property type="entry name" value="tRNA_Ile_lys_synt"/>
</dbReference>
<keyword evidence="6 8" id="KW-0067">ATP-binding</keyword>
<dbReference type="InterPro" id="IPR014729">
    <property type="entry name" value="Rossmann-like_a/b/a_fold"/>
</dbReference>
<protein>
    <recommendedName>
        <fullName evidence="8">tRNA(Ile)-lysidine synthase</fullName>
        <ecNumber evidence="8">6.3.4.19</ecNumber>
    </recommendedName>
    <alternativeName>
        <fullName evidence="8">tRNA(Ile)-2-lysyl-cytidine synthase</fullName>
    </alternativeName>
    <alternativeName>
        <fullName evidence="8">tRNA(Ile)-lysidine synthetase</fullName>
    </alternativeName>
</protein>
<reference evidence="10 11" key="1">
    <citation type="submission" date="2020-08" db="EMBL/GenBank/DDBJ databases">
        <title>Whole genome sequence of Shewanella sp strain PS-2.</title>
        <authorList>
            <person name="Das S.K."/>
        </authorList>
    </citation>
    <scope>NUCLEOTIDE SEQUENCE [LARGE SCALE GENOMIC DNA]</scope>
    <source>
        <strain evidence="10 11">PS-2</strain>
    </source>
</reference>
<dbReference type="CDD" id="cd01992">
    <property type="entry name" value="TilS_N"/>
    <property type="match status" value="1"/>
</dbReference>
<dbReference type="Pfam" id="PF09179">
    <property type="entry name" value="TilS"/>
    <property type="match status" value="1"/>
</dbReference>
<evidence type="ECO:0000313" key="10">
    <source>
        <dbReference type="EMBL" id="MCG9963777.1"/>
    </source>
</evidence>
<evidence type="ECO:0000259" key="9">
    <source>
        <dbReference type="SMART" id="SM00977"/>
    </source>
</evidence>
<evidence type="ECO:0000256" key="8">
    <source>
        <dbReference type="HAMAP-Rule" id="MF_01161"/>
    </source>
</evidence>
<dbReference type="Pfam" id="PF01171">
    <property type="entry name" value="ATP_bind_3"/>
    <property type="match status" value="1"/>
</dbReference>
<sequence>MAAQDLSVHIARWLDSLSLQAGSKLVLAYSGGVDSEVLACGLSEYAKQRPDLRYQLIYVHHGLSPNADNWAKHCKTRAAIYGLPVTVERVQLVLGPRVSVEAEARKARYQAILAHLNPQDVLLTAHHEDDQLETILLALKRGQGPKGLAAMGHIQPLSLAGKGSCLQVRPLLDISRETIEAFAQTRQLVHIEDESNQDDKYDRNFLRLEIIPRLKARWPSIATTASRSAQLCAEQQAIVETEVSERLPKLLAKAAVTEQTVLKLTELAAQPIEWQGILLRGFIESQGFGLPSYIQLQQILQQLMYAKDDAKVQIQIGDCVLRRFAGRLYVDNVTKSFTDNMAGREDCRERTPAIYQITDLNLHQHLLAFLRLSQPITVQPIPPLALVQHGTRLRLPKVDEVVSLGYGLPGQFRCQPHFRDKGRELKKLWQECAVPPWLRADVGFVFYNDKLVMAFGLWVEKAFCVQGDELGLSYLIAKP</sequence>
<evidence type="ECO:0000256" key="3">
    <source>
        <dbReference type="ARBA" id="ARBA00022598"/>
    </source>
</evidence>
<organism evidence="10 11">
    <name type="scientific">Shewanella cutis</name>
    <dbReference type="NCBI Taxonomy" id="2766780"/>
    <lineage>
        <taxon>Bacteria</taxon>
        <taxon>Pseudomonadati</taxon>
        <taxon>Pseudomonadota</taxon>
        <taxon>Gammaproteobacteria</taxon>
        <taxon>Alteromonadales</taxon>
        <taxon>Shewanellaceae</taxon>
        <taxon>Shewanella</taxon>
    </lineage>
</organism>
<dbReference type="SUPFAM" id="SSF56037">
    <property type="entry name" value="PheT/TilS domain"/>
    <property type="match status" value="1"/>
</dbReference>
<keyword evidence="3 8" id="KW-0436">Ligase</keyword>
<dbReference type="RefSeq" id="WP_240130631.1">
    <property type="nucleotide sequence ID" value="NZ_JACSDI010000003.1"/>
</dbReference>
<evidence type="ECO:0000256" key="6">
    <source>
        <dbReference type="ARBA" id="ARBA00022840"/>
    </source>
</evidence>
<comment type="subcellular location">
    <subcellularLocation>
        <location evidence="1 8">Cytoplasm</location>
    </subcellularLocation>
</comment>
<comment type="domain">
    <text evidence="8">The N-terminal region contains the highly conserved SGGXDS motif, predicted to be a P-loop motif involved in ATP binding.</text>
</comment>
<evidence type="ECO:0000256" key="7">
    <source>
        <dbReference type="ARBA" id="ARBA00048539"/>
    </source>
</evidence>
<keyword evidence="5 8" id="KW-0547">Nucleotide-binding</keyword>
<comment type="catalytic activity">
    <reaction evidence="7 8">
        <text>cytidine(34) in tRNA(Ile2) + L-lysine + ATP = lysidine(34) in tRNA(Ile2) + AMP + diphosphate + H(+)</text>
        <dbReference type="Rhea" id="RHEA:43744"/>
        <dbReference type="Rhea" id="RHEA-COMP:10625"/>
        <dbReference type="Rhea" id="RHEA-COMP:10670"/>
        <dbReference type="ChEBI" id="CHEBI:15378"/>
        <dbReference type="ChEBI" id="CHEBI:30616"/>
        <dbReference type="ChEBI" id="CHEBI:32551"/>
        <dbReference type="ChEBI" id="CHEBI:33019"/>
        <dbReference type="ChEBI" id="CHEBI:82748"/>
        <dbReference type="ChEBI" id="CHEBI:83665"/>
        <dbReference type="ChEBI" id="CHEBI:456215"/>
        <dbReference type="EC" id="6.3.4.19"/>
    </reaction>
</comment>
<keyword evidence="2 8" id="KW-0963">Cytoplasm</keyword>
<keyword evidence="4 8" id="KW-0819">tRNA processing</keyword>
<gene>
    <name evidence="8 10" type="primary">tilS</name>
    <name evidence="10" type="ORF">H9J30_07565</name>
</gene>
<dbReference type="SMART" id="SM00977">
    <property type="entry name" value="TilS_C"/>
    <property type="match status" value="1"/>
</dbReference>
<dbReference type="InterPro" id="IPR011063">
    <property type="entry name" value="TilS/TtcA_N"/>
</dbReference>
<keyword evidence="11" id="KW-1185">Reference proteome</keyword>
<comment type="similarity">
    <text evidence="8">Belongs to the tRNA(Ile)-lysidine synthase family.</text>
</comment>